<dbReference type="VEuPathDB" id="ToxoDB:TGME49_288260"/>
<dbReference type="GO" id="GO:0005525">
    <property type="term" value="F:GTP binding"/>
    <property type="evidence" value="ECO:0007669"/>
    <property type="project" value="UniProtKB-KW"/>
</dbReference>
<evidence type="ECO:0000256" key="4">
    <source>
        <dbReference type="SAM" id="MobiDB-lite"/>
    </source>
</evidence>
<keyword evidence="1 3" id="KW-0547">Nucleotide-binding</keyword>
<reference evidence="5 6" key="1">
    <citation type="submission" date="2020-03" db="EMBL/GenBank/DDBJ databases">
        <title>Genome sequence of Toxoplasma gondii RH-88 strain.</title>
        <authorList>
            <person name="Lorenzi H.A."/>
            <person name="Venepally P."/>
            <person name="Rozenberg A."/>
            <person name="Sibley D."/>
        </authorList>
    </citation>
    <scope>NUCLEOTIDE SEQUENCE [LARGE SCALE GENOMIC DNA]</scope>
    <source>
        <strain evidence="5 6">RH-88</strain>
    </source>
</reference>
<protein>
    <recommendedName>
        <fullName evidence="7">ADP-ribosylation factor family protein</fullName>
    </recommendedName>
</protein>
<keyword evidence="2 3" id="KW-0342">GTP-binding</keyword>
<organism evidence="5 6">
    <name type="scientific">Toxoplasma gondii</name>
    <dbReference type="NCBI Taxonomy" id="5811"/>
    <lineage>
        <taxon>Eukaryota</taxon>
        <taxon>Sar</taxon>
        <taxon>Alveolata</taxon>
        <taxon>Apicomplexa</taxon>
        <taxon>Conoidasida</taxon>
        <taxon>Coccidia</taxon>
        <taxon>Eucoccidiorida</taxon>
        <taxon>Eimeriorina</taxon>
        <taxon>Sarcocystidae</taxon>
        <taxon>Toxoplasma</taxon>
    </lineage>
</organism>
<dbReference type="SMART" id="SM00177">
    <property type="entry name" value="ARF"/>
    <property type="match status" value="1"/>
</dbReference>
<dbReference type="AlphaFoldDB" id="A0A7J6KCH8"/>
<comment type="caution">
    <text evidence="5">The sequence shown here is derived from an EMBL/GenBank/DDBJ whole genome shotgun (WGS) entry which is preliminary data.</text>
</comment>
<dbReference type="InterPro" id="IPR024156">
    <property type="entry name" value="Small_GTPase_ARF"/>
</dbReference>
<feature type="region of interest" description="Disordered" evidence="4">
    <location>
        <begin position="421"/>
        <end position="479"/>
    </location>
</feature>
<evidence type="ECO:0000256" key="3">
    <source>
        <dbReference type="PIRSR" id="PIRSR606689-1"/>
    </source>
</evidence>
<dbReference type="PANTHER" id="PTHR11711">
    <property type="entry name" value="ADP RIBOSYLATION FACTOR-RELATED"/>
    <property type="match status" value="1"/>
</dbReference>
<dbReference type="Proteomes" id="UP000557509">
    <property type="component" value="Unassembled WGS sequence"/>
</dbReference>
<dbReference type="Gene3D" id="3.40.50.300">
    <property type="entry name" value="P-loop containing nucleotide triphosphate hydrolases"/>
    <property type="match status" value="2"/>
</dbReference>
<proteinExistence type="predicted"/>
<dbReference type="EMBL" id="JAAUHK010000190">
    <property type="protein sequence ID" value="KAF4644319.1"/>
    <property type="molecule type" value="Genomic_DNA"/>
</dbReference>
<feature type="region of interest" description="Disordered" evidence="4">
    <location>
        <begin position="239"/>
        <end position="259"/>
    </location>
</feature>
<name>A0A7J6KCH8_TOXGO</name>
<gene>
    <name evidence="5" type="ORF">TGRH88_013120</name>
</gene>
<dbReference type="GO" id="GO:0003924">
    <property type="term" value="F:GTPase activity"/>
    <property type="evidence" value="ECO:0007669"/>
    <property type="project" value="InterPro"/>
</dbReference>
<feature type="compositionally biased region" description="Low complexity" evidence="4">
    <location>
        <begin position="247"/>
        <end position="259"/>
    </location>
</feature>
<dbReference type="Pfam" id="PF00025">
    <property type="entry name" value="Arf"/>
    <property type="match status" value="1"/>
</dbReference>
<evidence type="ECO:0008006" key="7">
    <source>
        <dbReference type="Google" id="ProtNLM"/>
    </source>
</evidence>
<dbReference type="InterPro" id="IPR027417">
    <property type="entry name" value="P-loop_NTPase"/>
</dbReference>
<evidence type="ECO:0000313" key="6">
    <source>
        <dbReference type="Proteomes" id="UP000557509"/>
    </source>
</evidence>
<sequence length="555" mass="59739">MNGEERGGNLAICPEPGLSRYPPWEDTPALNLIKPKQLGKFWFFIRSGGEKSVLALSTRISKLLQDAASRGCERSSQTARAALSSCCGGLSRAFADVGWNGWPWGSDGLFDEGLAEISTSGSGEERKKGSPPCRLRLLLCGPRQAGKTALLYRLKIGGFIPTVPSMGAQREEFSVTLDVHRPASGTAALQSPGVKEKAKFSARKGRDLLKAKPRVSEDPGALERACSATLLEEGFMSGADAAGGGQQQAPEPEQSEPASLCTVERRKCSLLVWDLAGGDGIETRWRAMQETCDGVVFVLDSTLFTGLEKSPVKQRALEDARRDLLALFYEEYFVLHKSVRFLFFASKQDLRSAAPASQVLELLDLPVDLQERLHVMPCSAVSGEGLLKGLEWLASSAHCSCFSGGNDEECRSTVDSSWISASSVSKPPAPVAPHPDRTSSDGRGNSPRSKGWNYGQNSRTCTKGPSPFVTEAHAAGPTDAAVATERREGSAEWTELEAKKAAGTDVAIHGKVKGVCNGDAAVIDLLTDRQELRNPVGLPREKSQQGPHMSVEFHW</sequence>
<feature type="binding site" evidence="3">
    <location>
        <position position="277"/>
    </location>
    <ligand>
        <name>GTP</name>
        <dbReference type="ChEBI" id="CHEBI:37565"/>
    </ligand>
</feature>
<evidence type="ECO:0000313" key="5">
    <source>
        <dbReference type="EMBL" id="KAF4644319.1"/>
    </source>
</evidence>
<dbReference type="SUPFAM" id="SSF52540">
    <property type="entry name" value="P-loop containing nucleoside triphosphate hydrolases"/>
    <property type="match status" value="1"/>
</dbReference>
<evidence type="ECO:0000256" key="1">
    <source>
        <dbReference type="ARBA" id="ARBA00022741"/>
    </source>
</evidence>
<dbReference type="PROSITE" id="PS51417">
    <property type="entry name" value="ARF"/>
    <property type="match status" value="1"/>
</dbReference>
<accession>A0A7J6KCH8</accession>
<keyword evidence="6" id="KW-1185">Reference proteome</keyword>
<dbReference type="InterPro" id="IPR006689">
    <property type="entry name" value="Small_GTPase_ARF/SAR"/>
</dbReference>
<evidence type="ECO:0000256" key="2">
    <source>
        <dbReference type="ARBA" id="ARBA00023134"/>
    </source>
</evidence>
<feature type="compositionally biased region" description="Polar residues" evidence="4">
    <location>
        <begin position="441"/>
        <end position="463"/>
    </location>
</feature>